<evidence type="ECO:0000256" key="1">
    <source>
        <dbReference type="SAM" id="Phobius"/>
    </source>
</evidence>
<dbReference type="PROSITE" id="PS51257">
    <property type="entry name" value="PROKAR_LIPOPROTEIN"/>
    <property type="match status" value="1"/>
</dbReference>
<keyword evidence="1" id="KW-1133">Transmembrane helix</keyword>
<feature type="transmembrane region" description="Helical" evidence="1">
    <location>
        <begin position="53"/>
        <end position="74"/>
    </location>
</feature>
<evidence type="ECO:0000313" key="2">
    <source>
        <dbReference type="EMBL" id="QHT11887.1"/>
    </source>
</evidence>
<dbReference type="EMBL" id="MN739539">
    <property type="protein sequence ID" value="QHT11887.1"/>
    <property type="molecule type" value="Genomic_DNA"/>
</dbReference>
<name>A0A6C0D5V0_9ZZZZ</name>
<accession>A0A6C0D5V0</accession>
<dbReference type="AlphaFoldDB" id="A0A6C0D5V0"/>
<keyword evidence="1" id="KW-0472">Membrane</keyword>
<sequence>MLKNFVRIHKVNIAILMFLIVFSCIHFLKPTLLYNDEGGFRPFGVGYRHKTVVPIWLVAIFIAIFCYLGVLYYLRNG</sequence>
<feature type="transmembrane region" description="Helical" evidence="1">
    <location>
        <begin position="12"/>
        <end position="33"/>
    </location>
</feature>
<organism evidence="2">
    <name type="scientific">viral metagenome</name>
    <dbReference type="NCBI Taxonomy" id="1070528"/>
    <lineage>
        <taxon>unclassified sequences</taxon>
        <taxon>metagenomes</taxon>
        <taxon>organismal metagenomes</taxon>
    </lineage>
</organism>
<keyword evidence="1" id="KW-0812">Transmembrane</keyword>
<proteinExistence type="predicted"/>
<protein>
    <submittedName>
        <fullName evidence="2">Uncharacterized protein</fullName>
    </submittedName>
</protein>
<reference evidence="2" key="1">
    <citation type="journal article" date="2020" name="Nature">
        <title>Giant virus diversity and host interactions through global metagenomics.</title>
        <authorList>
            <person name="Schulz F."/>
            <person name="Roux S."/>
            <person name="Paez-Espino D."/>
            <person name="Jungbluth S."/>
            <person name="Walsh D.A."/>
            <person name="Denef V.J."/>
            <person name="McMahon K.D."/>
            <person name="Konstantinidis K.T."/>
            <person name="Eloe-Fadrosh E.A."/>
            <person name="Kyrpides N.C."/>
            <person name="Woyke T."/>
        </authorList>
    </citation>
    <scope>NUCLEOTIDE SEQUENCE</scope>
    <source>
        <strain evidence="2">GVMAG-M-3300023174-124</strain>
    </source>
</reference>